<accession>A0A1M4ZL85</accession>
<dbReference type="RefSeq" id="WP_073298651.1">
    <property type="nucleotide sequence ID" value="NZ_FQUF01000041.1"/>
</dbReference>
<evidence type="ECO:0000313" key="2">
    <source>
        <dbReference type="EMBL" id="SHF18803.1"/>
    </source>
</evidence>
<keyword evidence="1" id="KW-0812">Transmembrane</keyword>
<evidence type="ECO:0000256" key="1">
    <source>
        <dbReference type="SAM" id="Phobius"/>
    </source>
</evidence>
<protein>
    <recommendedName>
        <fullName evidence="4">Small integral membrane protein</fullName>
    </recommendedName>
</protein>
<name>A0A1M4ZL85_9LACT</name>
<evidence type="ECO:0008006" key="4">
    <source>
        <dbReference type="Google" id="ProtNLM"/>
    </source>
</evidence>
<keyword evidence="1" id="KW-0472">Membrane</keyword>
<dbReference type="EMBL" id="FQUF01000041">
    <property type="protein sequence ID" value="SHF18803.1"/>
    <property type="molecule type" value="Genomic_DNA"/>
</dbReference>
<feature type="transmembrane region" description="Helical" evidence="1">
    <location>
        <begin position="30"/>
        <end position="49"/>
    </location>
</feature>
<keyword evidence="1" id="KW-1133">Transmembrane helix</keyword>
<dbReference type="AlphaFoldDB" id="A0A1M4ZL85"/>
<sequence length="84" mass="9605">MKKSNGKYFVGVGVLLIIAGILIFSDDGVIGIIGIIFGLYNLIKGIRLLRGIQPMLIRKQQKRYDHDKEELRDKFEEANKKDKD</sequence>
<gene>
    <name evidence="2" type="ORF">SAMN02745249_01993</name>
</gene>
<keyword evidence="3" id="KW-1185">Reference proteome</keyword>
<dbReference type="Proteomes" id="UP000184128">
    <property type="component" value="Unassembled WGS sequence"/>
</dbReference>
<feature type="transmembrane region" description="Helical" evidence="1">
    <location>
        <begin position="7"/>
        <end position="24"/>
    </location>
</feature>
<proteinExistence type="predicted"/>
<evidence type="ECO:0000313" key="3">
    <source>
        <dbReference type="Proteomes" id="UP000184128"/>
    </source>
</evidence>
<organism evidence="2 3">
    <name type="scientific">Atopostipes suicloacalis DSM 15692</name>
    <dbReference type="NCBI Taxonomy" id="1121025"/>
    <lineage>
        <taxon>Bacteria</taxon>
        <taxon>Bacillati</taxon>
        <taxon>Bacillota</taxon>
        <taxon>Bacilli</taxon>
        <taxon>Lactobacillales</taxon>
        <taxon>Carnobacteriaceae</taxon>
        <taxon>Atopostipes</taxon>
    </lineage>
</organism>
<reference evidence="2 3" key="1">
    <citation type="submission" date="2016-11" db="EMBL/GenBank/DDBJ databases">
        <authorList>
            <person name="Jaros S."/>
            <person name="Januszkiewicz K."/>
            <person name="Wedrychowicz H."/>
        </authorList>
    </citation>
    <scope>NUCLEOTIDE SEQUENCE [LARGE SCALE GENOMIC DNA]</scope>
    <source>
        <strain evidence="2 3">DSM 15692</strain>
    </source>
</reference>